<protein>
    <submittedName>
        <fullName evidence="12">Membrane protein insertase YidC</fullName>
    </submittedName>
</protein>
<dbReference type="PANTHER" id="PTHR12428">
    <property type="entry name" value="OXA1"/>
    <property type="match status" value="1"/>
</dbReference>
<dbReference type="InterPro" id="IPR028055">
    <property type="entry name" value="YidC/Oxa/ALB_C"/>
</dbReference>
<keyword evidence="2" id="KW-0813">Transport</keyword>
<evidence type="ECO:0000256" key="2">
    <source>
        <dbReference type="ARBA" id="ARBA00022448"/>
    </source>
</evidence>
<keyword evidence="7 10" id="KW-0472">Membrane</keyword>
<feature type="transmembrane region" description="Helical" evidence="10">
    <location>
        <begin position="53"/>
        <end position="73"/>
    </location>
</feature>
<comment type="subcellular location">
    <subcellularLocation>
        <location evidence="1">Cell membrane</location>
        <topology evidence="1">Multi-pass membrane protein</topology>
    </subcellularLocation>
</comment>
<accession>A0A644Z1P7</accession>
<feature type="transmembrane region" description="Helical" evidence="10">
    <location>
        <begin position="230"/>
        <end position="254"/>
    </location>
</feature>
<dbReference type="PANTHER" id="PTHR12428:SF65">
    <property type="entry name" value="CYTOCHROME C OXIDASE ASSEMBLY PROTEIN COX18, MITOCHONDRIAL"/>
    <property type="match status" value="1"/>
</dbReference>
<proteinExistence type="predicted"/>
<dbReference type="CDD" id="cd20070">
    <property type="entry name" value="5TM_YidC_Alb3"/>
    <property type="match status" value="1"/>
</dbReference>
<organism evidence="12">
    <name type="scientific">bioreactor metagenome</name>
    <dbReference type="NCBI Taxonomy" id="1076179"/>
    <lineage>
        <taxon>unclassified sequences</taxon>
        <taxon>metagenomes</taxon>
        <taxon>ecological metagenomes</taxon>
    </lineage>
</organism>
<evidence type="ECO:0000313" key="12">
    <source>
        <dbReference type="EMBL" id="MPM34756.1"/>
    </source>
</evidence>
<evidence type="ECO:0000256" key="4">
    <source>
        <dbReference type="ARBA" id="ARBA00022692"/>
    </source>
</evidence>
<evidence type="ECO:0000256" key="3">
    <source>
        <dbReference type="ARBA" id="ARBA00022475"/>
    </source>
</evidence>
<feature type="domain" description="Membrane insertase YidC/Oxa/ALB C-terminal" evidence="11">
    <location>
        <begin position="53"/>
        <end position="267"/>
    </location>
</feature>
<feature type="transmembrane region" description="Helical" evidence="10">
    <location>
        <begin position="182"/>
        <end position="203"/>
    </location>
</feature>
<comment type="caution">
    <text evidence="12">The sequence shown here is derived from an EMBL/GenBank/DDBJ whole genome shotgun (WGS) entry which is preliminary data.</text>
</comment>
<keyword evidence="5" id="KW-0653">Protein transport</keyword>
<dbReference type="GO" id="GO:0032977">
    <property type="term" value="F:membrane insertase activity"/>
    <property type="evidence" value="ECO:0007669"/>
    <property type="project" value="InterPro"/>
</dbReference>
<reference evidence="12" key="1">
    <citation type="submission" date="2019-08" db="EMBL/GenBank/DDBJ databases">
        <authorList>
            <person name="Kucharzyk K."/>
            <person name="Murdoch R.W."/>
            <person name="Higgins S."/>
            <person name="Loffler F."/>
        </authorList>
    </citation>
    <scope>NUCLEOTIDE SEQUENCE</scope>
</reference>
<feature type="transmembrane region" description="Helical" evidence="10">
    <location>
        <begin position="21"/>
        <end position="41"/>
    </location>
</feature>
<dbReference type="GO" id="GO:0005886">
    <property type="term" value="C:plasma membrane"/>
    <property type="evidence" value="ECO:0007669"/>
    <property type="project" value="UniProtKB-SubCell"/>
</dbReference>
<evidence type="ECO:0000256" key="7">
    <source>
        <dbReference type="ARBA" id="ARBA00023136"/>
    </source>
</evidence>
<dbReference type="NCBIfam" id="TIGR03592">
    <property type="entry name" value="yidC_oxa1_cterm"/>
    <property type="match status" value="1"/>
</dbReference>
<evidence type="ECO:0000256" key="1">
    <source>
        <dbReference type="ARBA" id="ARBA00004651"/>
    </source>
</evidence>
<keyword evidence="3" id="KW-1003">Cell membrane</keyword>
<evidence type="ECO:0000256" key="5">
    <source>
        <dbReference type="ARBA" id="ARBA00022927"/>
    </source>
</evidence>
<keyword evidence="4 10" id="KW-0812">Transmembrane</keyword>
<dbReference type="Pfam" id="PF02096">
    <property type="entry name" value="60KD_IMP"/>
    <property type="match status" value="1"/>
</dbReference>
<dbReference type="AlphaFoldDB" id="A0A644Z1P7"/>
<dbReference type="GO" id="GO:0051205">
    <property type="term" value="P:protein insertion into membrane"/>
    <property type="evidence" value="ECO:0007669"/>
    <property type="project" value="TreeGrafter"/>
</dbReference>
<dbReference type="InterPro" id="IPR001708">
    <property type="entry name" value="YidC/ALB3/OXA1/COX18"/>
</dbReference>
<evidence type="ECO:0000256" key="8">
    <source>
        <dbReference type="ARBA" id="ARBA00023186"/>
    </source>
</evidence>
<dbReference type="InterPro" id="IPR047196">
    <property type="entry name" value="YidC_ALB_C"/>
</dbReference>
<keyword evidence="6 10" id="KW-1133">Transmembrane helix</keyword>
<dbReference type="NCBIfam" id="NF002350">
    <property type="entry name" value="PRK01315.1"/>
    <property type="match status" value="1"/>
</dbReference>
<feature type="compositionally biased region" description="Low complexity" evidence="9">
    <location>
        <begin position="345"/>
        <end position="356"/>
    </location>
</feature>
<evidence type="ECO:0000256" key="10">
    <source>
        <dbReference type="SAM" id="Phobius"/>
    </source>
</evidence>
<dbReference type="GO" id="GO:0015031">
    <property type="term" value="P:protein transport"/>
    <property type="evidence" value="ECO:0007669"/>
    <property type="project" value="UniProtKB-KW"/>
</dbReference>
<gene>
    <name evidence="12" type="primary">yidC_23</name>
    <name evidence="12" type="ORF">SDC9_81343</name>
</gene>
<name>A0A644Z1P7_9ZZZZ</name>
<dbReference type="EMBL" id="VSSQ01007070">
    <property type="protein sequence ID" value="MPM34756.1"/>
    <property type="molecule type" value="Genomic_DNA"/>
</dbReference>
<feature type="region of interest" description="Disordered" evidence="9">
    <location>
        <begin position="292"/>
        <end position="363"/>
    </location>
</feature>
<evidence type="ECO:0000259" key="11">
    <source>
        <dbReference type="Pfam" id="PF02096"/>
    </source>
</evidence>
<evidence type="ECO:0000256" key="9">
    <source>
        <dbReference type="SAM" id="MobiDB-lite"/>
    </source>
</evidence>
<evidence type="ECO:0000256" key="6">
    <source>
        <dbReference type="ARBA" id="ARBA00022989"/>
    </source>
</evidence>
<sequence>MDFDPFLFLSLWSDLGRIGSAIMQPLYWAVSGLIVLAHRMWAPLFGADSGLTWALSIVVLTIIIRGLMMPLYAKQLNSSRAMQSLQPKIQALQEKYGADRERLGQETMKLYREEGVSPTSSCLPLLIQLPIFWGLYQVLYGAARGTAKGTFFVNNPDLVDSLSHATLFGAQLSGTFLPMNNGFGATQILALIMIILMTALLFFQQLHMMRRNMPPTAFEGPMGQQQKMMLYLMPAMYIFIGPQIPIGVLVYWIISNLWTLVQQYVIIRNYPTPNTPAYIEWEERMVAKGKDPKEIERLRSNKARKRPSNASDTGSRTVKGGSGDAAVTRQQVNRQTVRPDENGKQVVQRQQVQRSSRAARKKK</sequence>
<keyword evidence="8" id="KW-0143">Chaperone</keyword>